<dbReference type="RefSeq" id="WP_008298718.1">
    <property type="nucleotide sequence ID" value="NZ_AOFT01000006.1"/>
</dbReference>
<dbReference type="Pfam" id="PF00557">
    <property type="entry name" value="Peptidase_M24"/>
    <property type="match status" value="1"/>
</dbReference>
<dbReference type="eggNOG" id="COG0006">
    <property type="taxonomic scope" value="Bacteria"/>
</dbReference>
<keyword evidence="3" id="KW-0378">Hydrolase</keyword>
<name>M7NY30_9BACL</name>
<feature type="domain" description="Peptidase M24" evidence="1">
    <location>
        <begin position="162"/>
        <end position="359"/>
    </location>
</feature>
<feature type="domain" description="Creatinase N-terminal" evidence="2">
    <location>
        <begin position="11"/>
        <end position="153"/>
    </location>
</feature>
<dbReference type="InterPro" id="IPR050659">
    <property type="entry name" value="Peptidase_M24B"/>
</dbReference>
<keyword evidence="4" id="KW-1185">Reference proteome</keyword>
<accession>M7NY30</accession>
<dbReference type="STRING" id="1235279.C772_01485"/>
<dbReference type="SUPFAM" id="SSF53092">
    <property type="entry name" value="Creatinase/prolidase N-terminal domain"/>
    <property type="match status" value="1"/>
</dbReference>
<dbReference type="Gene3D" id="3.40.350.10">
    <property type="entry name" value="Creatinase/prolidase N-terminal domain"/>
    <property type="match status" value="1"/>
</dbReference>
<dbReference type="SUPFAM" id="SSF55920">
    <property type="entry name" value="Creatinase/aminopeptidase"/>
    <property type="match status" value="1"/>
</dbReference>
<dbReference type="InterPro" id="IPR000587">
    <property type="entry name" value="Creatinase_N"/>
</dbReference>
<dbReference type="PANTHER" id="PTHR46112:SF2">
    <property type="entry name" value="XAA-PRO AMINOPEPTIDASE P-RELATED"/>
    <property type="match status" value="1"/>
</dbReference>
<dbReference type="CDD" id="cd01066">
    <property type="entry name" value="APP_MetAP"/>
    <property type="match status" value="1"/>
</dbReference>
<dbReference type="EMBL" id="AOFT01000006">
    <property type="protein sequence ID" value="EMR06590.1"/>
    <property type="molecule type" value="Genomic_DNA"/>
</dbReference>
<dbReference type="OrthoDB" id="9806388at2"/>
<dbReference type="InterPro" id="IPR029149">
    <property type="entry name" value="Creatin/AminoP/Spt16_N"/>
</dbReference>
<evidence type="ECO:0000313" key="3">
    <source>
        <dbReference type="EMBL" id="EMR06590.1"/>
    </source>
</evidence>
<dbReference type="Gene3D" id="3.90.230.10">
    <property type="entry name" value="Creatinase/methionine aminopeptidase superfamily"/>
    <property type="match status" value="1"/>
</dbReference>
<comment type="caution">
    <text evidence="3">The sequence shown here is derived from an EMBL/GenBank/DDBJ whole genome shotgun (WGS) entry which is preliminary data.</text>
</comment>
<evidence type="ECO:0000259" key="1">
    <source>
        <dbReference type="Pfam" id="PF00557"/>
    </source>
</evidence>
<gene>
    <name evidence="3" type="ORF">C772_01485</name>
</gene>
<evidence type="ECO:0000313" key="4">
    <source>
        <dbReference type="Proteomes" id="UP000011919"/>
    </source>
</evidence>
<dbReference type="GO" id="GO:0004177">
    <property type="term" value="F:aminopeptidase activity"/>
    <property type="evidence" value="ECO:0007669"/>
    <property type="project" value="UniProtKB-KW"/>
</dbReference>
<sequence length="375" mass="41696">MQAVAGVVQKRFDLLEKRMEQENLDAVIVYGRGMVTQYGYLYYFANYYPILRPGFVIKVKGEEPIAFYTTRADYYLAKERGSIEDVRYAGIGDVVDSKNGIMEQISSLLNEKELENIGICGLNSLMSYAEASYFKENLKGNVIDGTNLIQEMKAVKFEEEHEQVRETFEIAELSFAEFEKHIAGGKTPAEIAAEVDKVARAHGSISTLIFLEDGPYFLRKPTLTPLRQSGLLTAFAEIVGPNGSWVEKGGLFALGKLTKEEEEIGNACVAAMYAVKEAIRPGIKVSELARIITEKTEHLNVNPGIWHGHGVGVDHDSPIIREDSDAVIEPGMVISVHPNFSNQEETIGASLADVFLIHEDRAESLSKRSYDITYL</sequence>
<dbReference type="PANTHER" id="PTHR46112">
    <property type="entry name" value="AMINOPEPTIDASE"/>
    <property type="match status" value="1"/>
</dbReference>
<evidence type="ECO:0000259" key="2">
    <source>
        <dbReference type="Pfam" id="PF01321"/>
    </source>
</evidence>
<organism evidence="3 4">
    <name type="scientific">Bhargavaea cecembensis DSE10</name>
    <dbReference type="NCBI Taxonomy" id="1235279"/>
    <lineage>
        <taxon>Bacteria</taxon>
        <taxon>Bacillati</taxon>
        <taxon>Bacillota</taxon>
        <taxon>Bacilli</taxon>
        <taxon>Bacillales</taxon>
        <taxon>Caryophanaceae</taxon>
        <taxon>Bhargavaea</taxon>
    </lineage>
</organism>
<dbReference type="Pfam" id="PF01321">
    <property type="entry name" value="Creatinase_N"/>
    <property type="match status" value="1"/>
</dbReference>
<dbReference type="AlphaFoldDB" id="M7NY30"/>
<dbReference type="InterPro" id="IPR036005">
    <property type="entry name" value="Creatinase/aminopeptidase-like"/>
</dbReference>
<keyword evidence="3" id="KW-0645">Protease</keyword>
<dbReference type="InterPro" id="IPR000994">
    <property type="entry name" value="Pept_M24"/>
</dbReference>
<dbReference type="Proteomes" id="UP000011919">
    <property type="component" value="Unassembled WGS sequence"/>
</dbReference>
<proteinExistence type="predicted"/>
<reference evidence="3 4" key="1">
    <citation type="journal article" date="2013" name="Genome Announc.">
        <title>Draft Genome Sequence of Bhargavaea cecembensis Strain DSE10T, Isolated from a Deep-Sea Sediment Sample Collected at a Depth of 5,904 m from the Chagos-Laccadive Ridge System in the Indian Ocean.</title>
        <authorList>
            <person name="Shivaji S."/>
            <person name="Ara S."/>
            <person name="Begum Z."/>
            <person name="Ruth M."/>
            <person name="Singh A."/>
            <person name="Kumar Pinnaka A."/>
        </authorList>
    </citation>
    <scope>NUCLEOTIDE SEQUENCE [LARGE SCALE GENOMIC DNA]</scope>
    <source>
        <strain evidence="3 4">DSE10</strain>
    </source>
</reference>
<keyword evidence="3" id="KW-0031">Aminopeptidase</keyword>
<protein>
    <submittedName>
        <fullName evidence="3">Aminopeptidase</fullName>
    </submittedName>
</protein>